<dbReference type="Proteomes" id="UP000606786">
    <property type="component" value="Unassembled WGS sequence"/>
</dbReference>
<dbReference type="SUPFAM" id="SSF52833">
    <property type="entry name" value="Thioredoxin-like"/>
    <property type="match status" value="1"/>
</dbReference>
<evidence type="ECO:0000313" key="5">
    <source>
        <dbReference type="Proteomes" id="UP000606786"/>
    </source>
</evidence>
<feature type="domain" description="GST C-terminal" evidence="3">
    <location>
        <begin position="113"/>
        <end position="236"/>
    </location>
</feature>
<dbReference type="InterPro" id="IPR004046">
    <property type="entry name" value="GST_C"/>
</dbReference>
<dbReference type="PROSITE" id="PS50404">
    <property type="entry name" value="GST_NTER"/>
    <property type="match status" value="1"/>
</dbReference>
<dbReference type="InterPro" id="IPR010987">
    <property type="entry name" value="Glutathione-S-Trfase_C-like"/>
</dbReference>
<gene>
    <name evidence="4" type="ORF">CCAP1982_LOCUS3828</name>
</gene>
<evidence type="ECO:0000259" key="2">
    <source>
        <dbReference type="PROSITE" id="PS50404"/>
    </source>
</evidence>
<dbReference type="FunFam" id="3.40.30.10:FF:000034">
    <property type="entry name" value="glutathione S-transferase 1"/>
    <property type="match status" value="1"/>
</dbReference>
<comment type="subunit">
    <text evidence="1">Homodimer.</text>
</comment>
<evidence type="ECO:0000313" key="4">
    <source>
        <dbReference type="EMBL" id="CAD6995105.1"/>
    </source>
</evidence>
<dbReference type="CDD" id="cd03045">
    <property type="entry name" value="GST_N_Delta_Epsilon"/>
    <property type="match status" value="1"/>
</dbReference>
<dbReference type="SFLD" id="SFLDS00019">
    <property type="entry name" value="Glutathione_Transferase_(cytos"/>
    <property type="match status" value="1"/>
</dbReference>
<comment type="caution">
    <text evidence="4">The sequence shown here is derived from an EMBL/GenBank/DDBJ whole genome shotgun (WGS) entry which is preliminary data.</text>
</comment>
<evidence type="ECO:0000259" key="3">
    <source>
        <dbReference type="PROSITE" id="PS50405"/>
    </source>
</evidence>
<dbReference type="CDD" id="cd03177">
    <property type="entry name" value="GST_C_Delta_Epsilon"/>
    <property type="match status" value="1"/>
</dbReference>
<accession>A0A811UCE6</accession>
<dbReference type="SFLD" id="SFLDG00358">
    <property type="entry name" value="Main_(cytGST)"/>
    <property type="match status" value="1"/>
</dbReference>
<dbReference type="Gene3D" id="1.20.1050.10">
    <property type="match status" value="1"/>
</dbReference>
<dbReference type="Pfam" id="PF00043">
    <property type="entry name" value="GST_C"/>
    <property type="match status" value="1"/>
</dbReference>
<dbReference type="PANTHER" id="PTHR43969">
    <property type="entry name" value="GLUTATHIONE S TRANSFERASE D10, ISOFORM A-RELATED"/>
    <property type="match status" value="1"/>
</dbReference>
<sequence length="236" mass="27320">MLKNSGISKHNFNSVTIFFWRQEHIRIMDFYYLPASAPCRAVIMTASAIGIELNKKYLDLFAGEHLKPEFLKLNPQHTIPTLVDNGFAIWDSRAIIVYLAEKYGKDDSLYPKCPKNRAVVNQRLYFDAGTLYQAFVEAYVEKYLFEKPITEEKYKKISTAFEFLNTFLEGQTYVAGSSLTLADISLLATVSSYEVAKYDFSKYSNVSRWYEDLKKVAPAWKENWAGCLEYKKLLER</sequence>
<proteinExistence type="predicted"/>
<feature type="domain" description="GST N-terminal" evidence="2">
    <location>
        <begin position="26"/>
        <end position="107"/>
    </location>
</feature>
<dbReference type="OrthoDB" id="2309723at2759"/>
<reference evidence="4" key="1">
    <citation type="submission" date="2020-11" db="EMBL/GenBank/DDBJ databases">
        <authorList>
            <person name="Whitehead M."/>
        </authorList>
    </citation>
    <scope>NUCLEOTIDE SEQUENCE</scope>
    <source>
        <strain evidence="4">EGII</strain>
    </source>
</reference>
<dbReference type="InterPro" id="IPR036282">
    <property type="entry name" value="Glutathione-S-Trfase_C_sf"/>
</dbReference>
<name>A0A811UCE6_CERCA</name>
<evidence type="ECO:0000256" key="1">
    <source>
        <dbReference type="ARBA" id="ARBA00011738"/>
    </source>
</evidence>
<dbReference type="InterPro" id="IPR004045">
    <property type="entry name" value="Glutathione_S-Trfase_N"/>
</dbReference>
<dbReference type="InterPro" id="IPR040079">
    <property type="entry name" value="Glutathione_S-Trfase"/>
</dbReference>
<protein>
    <submittedName>
        <fullName evidence="4">(Mediterranean fruit fly) hypothetical protein</fullName>
    </submittedName>
</protein>
<dbReference type="InterPro" id="IPR036249">
    <property type="entry name" value="Thioredoxin-like_sf"/>
</dbReference>
<dbReference type="GO" id="GO:0006749">
    <property type="term" value="P:glutathione metabolic process"/>
    <property type="evidence" value="ECO:0007669"/>
    <property type="project" value="TreeGrafter"/>
</dbReference>
<dbReference type="GO" id="GO:0004364">
    <property type="term" value="F:glutathione transferase activity"/>
    <property type="evidence" value="ECO:0007669"/>
    <property type="project" value="TreeGrafter"/>
</dbReference>
<dbReference type="Gene3D" id="3.40.30.10">
    <property type="entry name" value="Glutaredoxin"/>
    <property type="match status" value="1"/>
</dbReference>
<dbReference type="SUPFAM" id="SSF47616">
    <property type="entry name" value="GST C-terminal domain-like"/>
    <property type="match status" value="1"/>
</dbReference>
<keyword evidence="5" id="KW-1185">Reference proteome</keyword>
<dbReference type="SFLD" id="SFLDG01153">
    <property type="entry name" value="Main.4:_Theta-like"/>
    <property type="match status" value="1"/>
</dbReference>
<dbReference type="PROSITE" id="PS50405">
    <property type="entry name" value="GST_CTER"/>
    <property type="match status" value="1"/>
</dbReference>
<organism evidence="4 5">
    <name type="scientific">Ceratitis capitata</name>
    <name type="common">Mediterranean fruit fly</name>
    <name type="synonym">Tephritis capitata</name>
    <dbReference type="NCBI Taxonomy" id="7213"/>
    <lineage>
        <taxon>Eukaryota</taxon>
        <taxon>Metazoa</taxon>
        <taxon>Ecdysozoa</taxon>
        <taxon>Arthropoda</taxon>
        <taxon>Hexapoda</taxon>
        <taxon>Insecta</taxon>
        <taxon>Pterygota</taxon>
        <taxon>Neoptera</taxon>
        <taxon>Endopterygota</taxon>
        <taxon>Diptera</taxon>
        <taxon>Brachycera</taxon>
        <taxon>Muscomorpha</taxon>
        <taxon>Tephritoidea</taxon>
        <taxon>Tephritidae</taxon>
        <taxon>Ceratitis</taxon>
        <taxon>Ceratitis</taxon>
    </lineage>
</organism>
<dbReference type="Pfam" id="PF13417">
    <property type="entry name" value="GST_N_3"/>
    <property type="match status" value="1"/>
</dbReference>
<dbReference type="AlphaFoldDB" id="A0A811UCE6"/>
<dbReference type="FunFam" id="1.20.1050.10:FF:000007">
    <property type="entry name" value="Glutathione S-transferase 1-1"/>
    <property type="match status" value="1"/>
</dbReference>
<dbReference type="PANTHER" id="PTHR43969:SF9">
    <property type="entry name" value="GLUTATHIONE S TRANSFERASE D10, ISOFORM A-RELATED"/>
    <property type="match status" value="1"/>
</dbReference>
<dbReference type="EMBL" id="CAJHJT010000001">
    <property type="protein sequence ID" value="CAD6995105.1"/>
    <property type="molecule type" value="Genomic_DNA"/>
</dbReference>